<comment type="caution">
    <text evidence="2">The sequence shown here is derived from an EMBL/GenBank/DDBJ whole genome shotgun (WGS) entry which is preliminary data.</text>
</comment>
<feature type="compositionally biased region" description="Basic residues" evidence="1">
    <location>
        <begin position="203"/>
        <end position="212"/>
    </location>
</feature>
<reference evidence="2" key="1">
    <citation type="submission" date="2022-06" db="EMBL/GenBank/DDBJ databases">
        <authorList>
            <consortium name="SYNGENTA / RWTH Aachen University"/>
        </authorList>
    </citation>
    <scope>NUCLEOTIDE SEQUENCE</scope>
</reference>
<accession>A0AAV0BAA3</accession>
<evidence type="ECO:0000313" key="2">
    <source>
        <dbReference type="EMBL" id="CAH7682551.1"/>
    </source>
</evidence>
<sequence length="212" mass="24387">MTQAKSKSKKTPTREIVGGTYATSQSNSKYHSTTLNQTIESKLIDICDDRRAARLFVLRGSLDFEVTGLKTTPQSHYLVKCQNNGGLEGSSYQAGLLLEAFKSFLTEQPWDFERIHSSDHKLLGENLIRQPREWYKELPNRSWIKLSKGSKMSGALLDLDKRTEEQRIEDREDKGLQEKEAEKIVDLKINNKNNNKKKDSKNNKKKKKNNKK</sequence>
<organism evidence="2 3">
    <name type="scientific">Phakopsora pachyrhizi</name>
    <name type="common">Asian soybean rust disease fungus</name>
    <dbReference type="NCBI Taxonomy" id="170000"/>
    <lineage>
        <taxon>Eukaryota</taxon>
        <taxon>Fungi</taxon>
        <taxon>Dikarya</taxon>
        <taxon>Basidiomycota</taxon>
        <taxon>Pucciniomycotina</taxon>
        <taxon>Pucciniomycetes</taxon>
        <taxon>Pucciniales</taxon>
        <taxon>Phakopsoraceae</taxon>
        <taxon>Phakopsora</taxon>
    </lineage>
</organism>
<feature type="region of interest" description="Disordered" evidence="1">
    <location>
        <begin position="1"/>
        <end position="27"/>
    </location>
</feature>
<evidence type="ECO:0000313" key="3">
    <source>
        <dbReference type="Proteomes" id="UP001153365"/>
    </source>
</evidence>
<dbReference type="AlphaFoldDB" id="A0AAV0BAA3"/>
<feature type="region of interest" description="Disordered" evidence="1">
    <location>
        <begin position="166"/>
        <end position="212"/>
    </location>
</feature>
<proteinExistence type="predicted"/>
<dbReference type="EMBL" id="CALTRL010004139">
    <property type="protein sequence ID" value="CAH7682551.1"/>
    <property type="molecule type" value="Genomic_DNA"/>
</dbReference>
<protein>
    <submittedName>
        <fullName evidence="2">Uncharacterized protein</fullName>
    </submittedName>
</protein>
<feature type="compositionally biased region" description="Basic residues" evidence="1">
    <location>
        <begin position="1"/>
        <end position="11"/>
    </location>
</feature>
<dbReference type="Proteomes" id="UP001153365">
    <property type="component" value="Unassembled WGS sequence"/>
</dbReference>
<evidence type="ECO:0000256" key="1">
    <source>
        <dbReference type="SAM" id="MobiDB-lite"/>
    </source>
</evidence>
<name>A0AAV0BAA3_PHAPC</name>
<keyword evidence="3" id="KW-1185">Reference proteome</keyword>
<gene>
    <name evidence="2" type="ORF">PPACK8108_LOCUS15509</name>
</gene>
<feature type="compositionally biased region" description="Basic and acidic residues" evidence="1">
    <location>
        <begin position="166"/>
        <end position="186"/>
    </location>
</feature>